<evidence type="ECO:0000256" key="7">
    <source>
        <dbReference type="ARBA" id="ARBA00022989"/>
    </source>
</evidence>
<keyword evidence="10" id="KW-0325">Glycoprotein</keyword>
<gene>
    <name evidence="12" type="ORF">Din_025736</name>
</gene>
<evidence type="ECO:0000256" key="2">
    <source>
        <dbReference type="ARBA" id="ARBA00005664"/>
    </source>
</evidence>
<dbReference type="AlphaFoldDB" id="A0A5B7AJQ1"/>
<organism evidence="12">
    <name type="scientific">Davidia involucrata</name>
    <name type="common">Dove tree</name>
    <dbReference type="NCBI Taxonomy" id="16924"/>
    <lineage>
        <taxon>Eukaryota</taxon>
        <taxon>Viridiplantae</taxon>
        <taxon>Streptophyta</taxon>
        <taxon>Embryophyta</taxon>
        <taxon>Tracheophyta</taxon>
        <taxon>Spermatophyta</taxon>
        <taxon>Magnoliopsida</taxon>
        <taxon>eudicotyledons</taxon>
        <taxon>Gunneridae</taxon>
        <taxon>Pentapetalae</taxon>
        <taxon>asterids</taxon>
        <taxon>Cornales</taxon>
        <taxon>Nyssaceae</taxon>
        <taxon>Davidia</taxon>
    </lineage>
</organism>
<dbReference type="Gene3D" id="3.90.550.10">
    <property type="entry name" value="Spore Coat Polysaccharide Biosynthesis Protein SpsA, Chain A"/>
    <property type="match status" value="1"/>
</dbReference>
<dbReference type="GO" id="GO:0000139">
    <property type="term" value="C:Golgi membrane"/>
    <property type="evidence" value="ECO:0007669"/>
    <property type="project" value="UniProtKB-SubCell"/>
</dbReference>
<dbReference type="PANTHER" id="PTHR31311:SF3">
    <property type="entry name" value="GLYCOSYLTRANSFERASE 7-RELATED"/>
    <property type="match status" value="1"/>
</dbReference>
<proteinExistence type="inferred from homology"/>
<sequence length="461" mass="52838">MVSPELSQFQTSPMAKHGGRSKASSFLADGFLFLAGGTMVALFVVWALWSGLNPPSPSPSPGLSTTVDEAKTTIPSAKQDCATGAHAHGVNMRDDPPDPTFYDDPKLSYAIEQQPIIKNWDEKRREWLKHHPSFAAGARDRIVVITGSQPSPCKNPIGDHLLLRFFKNKVDYCRIHGYDIFYNNVLLQPKMHTYWAKIPVVRAAMVAHPEAEWIWWVDSDAAFTDMEFKLPLERYKDHNFVVHGWPHLIYQKKSWTGLNAGVFLIRNCQWSLDFMEVWASMGPQTPNYDRWGETLRSTFKDKAFPESDDQTGLAYLILKEDKWADKIYMEGEYYFEGYWLEIVGTLDNITEKYAGIERGVRILRRRHGEKVSESYSALREQYLKEAGYGRYSWRRPFITHFTGCQPCSGDHNRMYSGDTCWNGMQRALNFADNQVLRNYGFVHSDPLDSSTVTPLPFDFPA</sequence>
<name>A0A5B7AJQ1_DAVIN</name>
<protein>
    <recommendedName>
        <fullName evidence="13">Glycosyltransferase 7</fullName>
    </recommendedName>
</protein>
<dbReference type="GO" id="GO:0005768">
    <property type="term" value="C:endosome"/>
    <property type="evidence" value="ECO:0007669"/>
    <property type="project" value="TreeGrafter"/>
</dbReference>
<evidence type="ECO:0000256" key="5">
    <source>
        <dbReference type="ARBA" id="ARBA00022692"/>
    </source>
</evidence>
<keyword evidence="4" id="KW-0808">Transferase</keyword>
<keyword evidence="3" id="KW-0328">Glycosyltransferase</keyword>
<comment type="similarity">
    <text evidence="2">Belongs to the glycosyltransferase 34 family.</text>
</comment>
<evidence type="ECO:0000256" key="8">
    <source>
        <dbReference type="ARBA" id="ARBA00023034"/>
    </source>
</evidence>
<keyword evidence="6" id="KW-0735">Signal-anchor</keyword>
<comment type="subcellular location">
    <subcellularLocation>
        <location evidence="1">Golgi apparatus membrane</location>
        <topology evidence="1">Single-pass type II membrane protein</topology>
    </subcellularLocation>
</comment>
<dbReference type="InterPro" id="IPR008630">
    <property type="entry name" value="Glyco_trans_34"/>
</dbReference>
<reference evidence="12" key="1">
    <citation type="submission" date="2019-08" db="EMBL/GenBank/DDBJ databases">
        <title>Reference gene set and small RNA set construction with multiple tissues from Davidia involucrata Baill.</title>
        <authorList>
            <person name="Yang H."/>
            <person name="Zhou C."/>
            <person name="Li G."/>
            <person name="Wang J."/>
            <person name="Gao P."/>
            <person name="Wang M."/>
            <person name="Wang R."/>
            <person name="Zhao Y."/>
        </authorList>
    </citation>
    <scope>NUCLEOTIDE SEQUENCE</scope>
    <source>
        <tissue evidence="12">Mixed with DoveR01_LX</tissue>
    </source>
</reference>
<evidence type="ECO:0000256" key="10">
    <source>
        <dbReference type="ARBA" id="ARBA00023180"/>
    </source>
</evidence>
<keyword evidence="5 11" id="KW-0812">Transmembrane</keyword>
<dbReference type="GO" id="GO:0005802">
    <property type="term" value="C:trans-Golgi network"/>
    <property type="evidence" value="ECO:0007669"/>
    <property type="project" value="TreeGrafter"/>
</dbReference>
<dbReference type="InterPro" id="IPR029044">
    <property type="entry name" value="Nucleotide-diphossugar_trans"/>
</dbReference>
<evidence type="ECO:0000256" key="1">
    <source>
        <dbReference type="ARBA" id="ARBA00004323"/>
    </source>
</evidence>
<accession>A0A5B7AJQ1</accession>
<evidence type="ECO:0000256" key="11">
    <source>
        <dbReference type="SAM" id="Phobius"/>
    </source>
</evidence>
<keyword evidence="7 11" id="KW-1133">Transmembrane helix</keyword>
<dbReference type="FunFam" id="3.90.550.10:FF:000127">
    <property type="entry name" value="Probable glycosyltransferase 7"/>
    <property type="match status" value="1"/>
</dbReference>
<dbReference type="PANTHER" id="PTHR31311">
    <property type="entry name" value="XYLOGLUCAN 6-XYLOSYLTRANSFERASE 5-RELATED-RELATED"/>
    <property type="match status" value="1"/>
</dbReference>
<keyword evidence="8" id="KW-0333">Golgi apparatus</keyword>
<feature type="transmembrane region" description="Helical" evidence="11">
    <location>
        <begin position="26"/>
        <end position="49"/>
    </location>
</feature>
<evidence type="ECO:0008006" key="13">
    <source>
        <dbReference type="Google" id="ProtNLM"/>
    </source>
</evidence>
<dbReference type="Pfam" id="PF05637">
    <property type="entry name" value="Glyco_transf_34"/>
    <property type="match status" value="1"/>
</dbReference>
<evidence type="ECO:0000256" key="3">
    <source>
        <dbReference type="ARBA" id="ARBA00022676"/>
    </source>
</evidence>
<evidence type="ECO:0000313" key="12">
    <source>
        <dbReference type="EMBL" id="MPA56295.1"/>
    </source>
</evidence>
<dbReference type="EMBL" id="GHES01025736">
    <property type="protein sequence ID" value="MPA56295.1"/>
    <property type="molecule type" value="Transcribed_RNA"/>
</dbReference>
<dbReference type="GO" id="GO:0008378">
    <property type="term" value="F:galactosyltransferase activity"/>
    <property type="evidence" value="ECO:0007669"/>
    <property type="project" value="TreeGrafter"/>
</dbReference>
<evidence type="ECO:0000256" key="4">
    <source>
        <dbReference type="ARBA" id="ARBA00022679"/>
    </source>
</evidence>
<evidence type="ECO:0000256" key="9">
    <source>
        <dbReference type="ARBA" id="ARBA00023136"/>
    </source>
</evidence>
<evidence type="ECO:0000256" key="6">
    <source>
        <dbReference type="ARBA" id="ARBA00022968"/>
    </source>
</evidence>
<keyword evidence="9 11" id="KW-0472">Membrane</keyword>